<protein>
    <submittedName>
        <fullName evidence="2">Uncharacterized protein</fullName>
    </submittedName>
</protein>
<dbReference type="EMBL" id="VDEP01000040">
    <property type="protein sequence ID" value="KAA1135237.1"/>
    <property type="molecule type" value="Genomic_DNA"/>
</dbReference>
<evidence type="ECO:0000313" key="3">
    <source>
        <dbReference type="EMBL" id="KAA1135237.1"/>
    </source>
</evidence>
<dbReference type="Proteomes" id="UP000325313">
    <property type="component" value="Unassembled WGS sequence"/>
</dbReference>
<evidence type="ECO:0000313" key="2">
    <source>
        <dbReference type="EMBL" id="KAA1113931.1"/>
    </source>
</evidence>
<keyword evidence="4" id="KW-1185">Reference proteome</keyword>
<accession>A0A5B0QL40</accession>
<name>A0A5B0QL40_PUCGR</name>
<reference evidence="4 5" key="1">
    <citation type="submission" date="2019-05" db="EMBL/GenBank/DDBJ databases">
        <title>Emergence of the Ug99 lineage of the wheat stem rust pathogen through somatic hybridization.</title>
        <authorList>
            <person name="Li F."/>
            <person name="Upadhyaya N.M."/>
            <person name="Sperschneider J."/>
            <person name="Matny O."/>
            <person name="Nguyen-Phuc H."/>
            <person name="Mago R."/>
            <person name="Raley C."/>
            <person name="Miller M.E."/>
            <person name="Silverstein K.A.T."/>
            <person name="Henningsen E."/>
            <person name="Hirsch C.D."/>
            <person name="Visser B."/>
            <person name="Pretorius Z.A."/>
            <person name="Steffenson B.J."/>
            <person name="Schwessinger B."/>
            <person name="Dodds P.N."/>
            <person name="Figueroa M."/>
        </authorList>
    </citation>
    <scope>NUCLEOTIDE SEQUENCE [LARGE SCALE GENOMIC DNA]</scope>
    <source>
        <strain evidence="1">21-0</strain>
        <strain evidence="2 5">Ug99</strain>
    </source>
</reference>
<proteinExistence type="predicted"/>
<dbReference type="EMBL" id="VSWC01000144">
    <property type="protein sequence ID" value="KAA1078167.1"/>
    <property type="molecule type" value="Genomic_DNA"/>
</dbReference>
<evidence type="ECO:0000313" key="1">
    <source>
        <dbReference type="EMBL" id="KAA1078167.1"/>
    </source>
</evidence>
<organism evidence="2 5">
    <name type="scientific">Puccinia graminis f. sp. tritici</name>
    <dbReference type="NCBI Taxonomy" id="56615"/>
    <lineage>
        <taxon>Eukaryota</taxon>
        <taxon>Fungi</taxon>
        <taxon>Dikarya</taxon>
        <taxon>Basidiomycota</taxon>
        <taxon>Pucciniomycotina</taxon>
        <taxon>Pucciniomycetes</taxon>
        <taxon>Pucciniales</taxon>
        <taxon>Pucciniaceae</taxon>
        <taxon>Puccinia</taxon>
    </lineage>
</organism>
<dbReference type="EMBL" id="VDEP01000274">
    <property type="protein sequence ID" value="KAA1113931.1"/>
    <property type="molecule type" value="Genomic_DNA"/>
</dbReference>
<comment type="caution">
    <text evidence="2">The sequence shown here is derived from an EMBL/GenBank/DDBJ whole genome shotgun (WGS) entry which is preliminary data.</text>
</comment>
<sequence>MSAAGGGRGGMCGEGLVEFRRAITPQLMAQHYWSDSNNSTSSSQESMSSFVFAFHPLQSAWHMTHPGDLSYGSVYLGPRLLGETWVRNCPQSSEV</sequence>
<dbReference type="Proteomes" id="UP000324748">
    <property type="component" value="Unassembled WGS sequence"/>
</dbReference>
<gene>
    <name evidence="1" type="ORF">PGT21_029891</name>
    <name evidence="2" type="ORF">PGTUg99_019601</name>
    <name evidence="3" type="ORF">PGTUg99_021039</name>
</gene>
<evidence type="ECO:0000313" key="4">
    <source>
        <dbReference type="Proteomes" id="UP000324748"/>
    </source>
</evidence>
<dbReference type="AlphaFoldDB" id="A0A5B0QL40"/>
<evidence type="ECO:0000313" key="5">
    <source>
        <dbReference type="Proteomes" id="UP000325313"/>
    </source>
</evidence>